<keyword evidence="2" id="KW-1185">Reference proteome</keyword>
<sequence>MTVGFHRTQRLGSMEPKSWVPGFFQEPKRSVRWNLSLGFLQESRRWVPSRIQALGSLEPRHWVPSRTQELGLKLNPEFFPPAEKSRFYSALFLPSAAPALLGRIGLVSGRPVSFPYRFPPASPSLQLRFLLAEILVSDCSVSLVLRLSPRFMRVSHVIRVLASGRFINASTC</sequence>
<dbReference type="Proteomes" id="UP001054252">
    <property type="component" value="Unassembled WGS sequence"/>
</dbReference>
<name>A0AAV5K101_9ROSI</name>
<accession>A0AAV5K101</accession>
<proteinExistence type="predicted"/>
<evidence type="ECO:0000313" key="1">
    <source>
        <dbReference type="EMBL" id="GKV17178.1"/>
    </source>
</evidence>
<organism evidence="1 2">
    <name type="scientific">Rubroshorea leprosula</name>
    <dbReference type="NCBI Taxonomy" id="152421"/>
    <lineage>
        <taxon>Eukaryota</taxon>
        <taxon>Viridiplantae</taxon>
        <taxon>Streptophyta</taxon>
        <taxon>Embryophyta</taxon>
        <taxon>Tracheophyta</taxon>
        <taxon>Spermatophyta</taxon>
        <taxon>Magnoliopsida</taxon>
        <taxon>eudicotyledons</taxon>
        <taxon>Gunneridae</taxon>
        <taxon>Pentapetalae</taxon>
        <taxon>rosids</taxon>
        <taxon>malvids</taxon>
        <taxon>Malvales</taxon>
        <taxon>Dipterocarpaceae</taxon>
        <taxon>Rubroshorea</taxon>
    </lineage>
</organism>
<protein>
    <submittedName>
        <fullName evidence="1">Uncharacterized protein</fullName>
    </submittedName>
</protein>
<dbReference type="EMBL" id="BPVZ01000047">
    <property type="protein sequence ID" value="GKV17178.1"/>
    <property type="molecule type" value="Genomic_DNA"/>
</dbReference>
<reference evidence="1 2" key="1">
    <citation type="journal article" date="2021" name="Commun. Biol.">
        <title>The genome of Shorea leprosula (Dipterocarpaceae) highlights the ecological relevance of drought in aseasonal tropical rainforests.</title>
        <authorList>
            <person name="Ng K.K.S."/>
            <person name="Kobayashi M.J."/>
            <person name="Fawcett J.A."/>
            <person name="Hatakeyama M."/>
            <person name="Paape T."/>
            <person name="Ng C.H."/>
            <person name="Ang C.C."/>
            <person name="Tnah L.H."/>
            <person name="Lee C.T."/>
            <person name="Nishiyama T."/>
            <person name="Sese J."/>
            <person name="O'Brien M.J."/>
            <person name="Copetti D."/>
            <person name="Mohd Noor M.I."/>
            <person name="Ong R.C."/>
            <person name="Putra M."/>
            <person name="Sireger I.Z."/>
            <person name="Indrioko S."/>
            <person name="Kosugi Y."/>
            <person name="Izuno A."/>
            <person name="Isagi Y."/>
            <person name="Lee S.L."/>
            <person name="Shimizu K.K."/>
        </authorList>
    </citation>
    <scope>NUCLEOTIDE SEQUENCE [LARGE SCALE GENOMIC DNA]</scope>
    <source>
        <strain evidence="1">214</strain>
    </source>
</reference>
<dbReference type="AlphaFoldDB" id="A0AAV5K101"/>
<comment type="caution">
    <text evidence="1">The sequence shown here is derived from an EMBL/GenBank/DDBJ whole genome shotgun (WGS) entry which is preliminary data.</text>
</comment>
<evidence type="ECO:0000313" key="2">
    <source>
        <dbReference type="Proteomes" id="UP001054252"/>
    </source>
</evidence>
<gene>
    <name evidence="1" type="ORF">SLEP1_g27714</name>
</gene>